<evidence type="ECO:0000313" key="3">
    <source>
        <dbReference type="EMBL" id="OGK55359.1"/>
    </source>
</evidence>
<gene>
    <name evidence="3" type="ORF">A3H78_03590</name>
</gene>
<protein>
    <recommendedName>
        <fullName evidence="5">Peptide deformylase</fullName>
    </recommendedName>
</protein>
<dbReference type="PIRSF" id="PIRSF004749">
    <property type="entry name" value="Pep_def"/>
    <property type="match status" value="1"/>
</dbReference>
<proteinExistence type="inferred from homology"/>
<dbReference type="GO" id="GO:0042586">
    <property type="term" value="F:peptide deformylase activity"/>
    <property type="evidence" value="ECO:0007669"/>
    <property type="project" value="InterPro"/>
</dbReference>
<dbReference type="InterPro" id="IPR036821">
    <property type="entry name" value="Peptide_deformylase_sf"/>
</dbReference>
<dbReference type="CDD" id="cd00487">
    <property type="entry name" value="Pep_deformylase"/>
    <property type="match status" value="1"/>
</dbReference>
<evidence type="ECO:0000256" key="1">
    <source>
        <dbReference type="ARBA" id="ARBA00010759"/>
    </source>
</evidence>
<feature type="region of interest" description="Disordered" evidence="2">
    <location>
        <begin position="60"/>
        <end position="89"/>
    </location>
</feature>
<dbReference type="EMBL" id="MGAV01000006">
    <property type="protein sequence ID" value="OGK55359.1"/>
    <property type="molecule type" value="Genomic_DNA"/>
</dbReference>
<name>A0A1F7JIC7_9BACT</name>
<dbReference type="PANTHER" id="PTHR10458">
    <property type="entry name" value="PEPTIDE DEFORMYLASE"/>
    <property type="match status" value="1"/>
</dbReference>
<dbReference type="Gene3D" id="3.90.45.10">
    <property type="entry name" value="Peptide deformylase"/>
    <property type="match status" value="1"/>
</dbReference>
<dbReference type="AlphaFoldDB" id="A0A1F7JIC7"/>
<accession>A0A1F7JIC7</accession>
<evidence type="ECO:0000256" key="2">
    <source>
        <dbReference type="SAM" id="MobiDB-lite"/>
    </source>
</evidence>
<dbReference type="Proteomes" id="UP000177418">
    <property type="component" value="Unassembled WGS sequence"/>
</dbReference>
<dbReference type="PANTHER" id="PTHR10458:SF22">
    <property type="entry name" value="PEPTIDE DEFORMYLASE"/>
    <property type="match status" value="1"/>
</dbReference>
<organism evidence="3 4">
    <name type="scientific">Candidatus Roizmanbacteria bacterium RIFCSPLOWO2_02_FULL_36_11</name>
    <dbReference type="NCBI Taxonomy" id="1802071"/>
    <lineage>
        <taxon>Bacteria</taxon>
        <taxon>Candidatus Roizmaniibacteriota</taxon>
    </lineage>
</organism>
<dbReference type="PRINTS" id="PR01576">
    <property type="entry name" value="PDEFORMYLASE"/>
</dbReference>
<dbReference type="Pfam" id="PF01327">
    <property type="entry name" value="Pep_deformylase"/>
    <property type="match status" value="1"/>
</dbReference>
<reference evidence="3 4" key="1">
    <citation type="journal article" date="2016" name="Nat. Commun.">
        <title>Thousands of microbial genomes shed light on interconnected biogeochemical processes in an aquifer system.</title>
        <authorList>
            <person name="Anantharaman K."/>
            <person name="Brown C.T."/>
            <person name="Hug L.A."/>
            <person name="Sharon I."/>
            <person name="Castelle C.J."/>
            <person name="Probst A.J."/>
            <person name="Thomas B.C."/>
            <person name="Singh A."/>
            <person name="Wilkins M.J."/>
            <person name="Karaoz U."/>
            <person name="Brodie E.L."/>
            <person name="Williams K.H."/>
            <person name="Hubbard S.S."/>
            <person name="Banfield J.F."/>
        </authorList>
    </citation>
    <scope>NUCLEOTIDE SEQUENCE [LARGE SCALE GENOMIC DNA]</scope>
</reference>
<feature type="compositionally biased region" description="Basic residues" evidence="2">
    <location>
        <begin position="70"/>
        <end position="80"/>
    </location>
</feature>
<dbReference type="InterPro" id="IPR023635">
    <property type="entry name" value="Peptide_deformylase"/>
</dbReference>
<comment type="caution">
    <text evidence="3">The sequence shown here is derived from an EMBL/GenBank/DDBJ whole genome shotgun (WGS) entry which is preliminary data.</text>
</comment>
<evidence type="ECO:0000313" key="4">
    <source>
        <dbReference type="Proteomes" id="UP000177418"/>
    </source>
</evidence>
<comment type="similarity">
    <text evidence="1">Belongs to the polypeptide deformylase family.</text>
</comment>
<sequence>MIVALENQTDPQGVGLAAPQIGKPLAIFIIKPRADSKISVFINPSILTLEMRSKKLDMEVGSGKTEMGNVKKKSSTHPRGGRTDSSGVKNRKTKLEGCLSIPKIWGRVTRSDKVLLEYMDEKGKHQKKWFSGFEAIIIQHEMDHLSGTLFTQRVLEQKGKLYREQNGELERYEI</sequence>
<dbReference type="SUPFAM" id="SSF56420">
    <property type="entry name" value="Peptide deformylase"/>
    <property type="match status" value="1"/>
</dbReference>
<evidence type="ECO:0008006" key="5">
    <source>
        <dbReference type="Google" id="ProtNLM"/>
    </source>
</evidence>